<reference evidence="3" key="3">
    <citation type="submission" date="2020-12" db="UniProtKB">
        <authorList>
            <consortium name="EnsemblPlants"/>
        </authorList>
    </citation>
    <scope>IDENTIFICATION</scope>
</reference>
<feature type="compositionally biased region" description="Polar residues" evidence="1">
    <location>
        <begin position="48"/>
        <end position="74"/>
    </location>
</feature>
<dbReference type="Pfam" id="PF14223">
    <property type="entry name" value="Retrotran_gag_2"/>
    <property type="match status" value="1"/>
</dbReference>
<evidence type="ECO:0000313" key="4">
    <source>
        <dbReference type="Proteomes" id="UP000006727"/>
    </source>
</evidence>
<dbReference type="AlphaFoldDB" id="A9RQU4"/>
<protein>
    <recommendedName>
        <fullName evidence="5">DUF4219 domain-containing protein</fullName>
    </recommendedName>
</protein>
<evidence type="ECO:0000313" key="3">
    <source>
        <dbReference type="EnsemblPlants" id="PAC:32934220.CDS.1"/>
    </source>
</evidence>
<reference evidence="2 4" key="2">
    <citation type="journal article" date="2018" name="Plant J.">
        <title>The Physcomitrella patens chromosome-scale assembly reveals moss genome structure and evolution.</title>
        <authorList>
            <person name="Lang D."/>
            <person name="Ullrich K.K."/>
            <person name="Murat F."/>
            <person name="Fuchs J."/>
            <person name="Jenkins J."/>
            <person name="Haas F.B."/>
            <person name="Piednoel M."/>
            <person name="Gundlach H."/>
            <person name="Van Bel M."/>
            <person name="Meyberg R."/>
            <person name="Vives C."/>
            <person name="Morata J."/>
            <person name="Symeonidi A."/>
            <person name="Hiss M."/>
            <person name="Muchero W."/>
            <person name="Kamisugi Y."/>
            <person name="Saleh O."/>
            <person name="Blanc G."/>
            <person name="Decker E.L."/>
            <person name="van Gessel N."/>
            <person name="Grimwood J."/>
            <person name="Hayes R.D."/>
            <person name="Graham S.W."/>
            <person name="Gunter L.E."/>
            <person name="McDaniel S.F."/>
            <person name="Hoernstein S.N.W."/>
            <person name="Larsson A."/>
            <person name="Li F.W."/>
            <person name="Perroud P.F."/>
            <person name="Phillips J."/>
            <person name="Ranjan P."/>
            <person name="Rokshar D.S."/>
            <person name="Rothfels C.J."/>
            <person name="Schneider L."/>
            <person name="Shu S."/>
            <person name="Stevenson D.W."/>
            <person name="Thummler F."/>
            <person name="Tillich M."/>
            <person name="Villarreal Aguilar J.C."/>
            <person name="Widiez T."/>
            <person name="Wong G.K."/>
            <person name="Wymore A."/>
            <person name="Zhang Y."/>
            <person name="Zimmer A.D."/>
            <person name="Quatrano R.S."/>
            <person name="Mayer K.F.X."/>
            <person name="Goodstein D."/>
            <person name="Casacuberta J.M."/>
            <person name="Vandepoele K."/>
            <person name="Reski R."/>
            <person name="Cuming A.C."/>
            <person name="Tuskan G.A."/>
            <person name="Maumus F."/>
            <person name="Salse J."/>
            <person name="Schmutz J."/>
            <person name="Rensing S.A."/>
        </authorList>
    </citation>
    <scope>NUCLEOTIDE SEQUENCE [LARGE SCALE GENOMIC DNA]</scope>
    <source>
        <strain evidence="3 4">cv. Gransden 2004</strain>
    </source>
</reference>
<dbReference type="EnsemblPlants" id="Pp3c2_30560V3.1">
    <property type="protein sequence ID" value="PAC:32934220.CDS.1"/>
    <property type="gene ID" value="Pp3c2_30560"/>
</dbReference>
<dbReference type="Gramene" id="Pp3c2_30560V3.1">
    <property type="protein sequence ID" value="PAC:32934220.CDS.1"/>
    <property type="gene ID" value="Pp3c2_30560"/>
</dbReference>
<reference evidence="2 4" key="1">
    <citation type="journal article" date="2008" name="Science">
        <title>The Physcomitrella genome reveals evolutionary insights into the conquest of land by plants.</title>
        <authorList>
            <person name="Rensing S."/>
            <person name="Lang D."/>
            <person name="Zimmer A."/>
            <person name="Terry A."/>
            <person name="Salamov A."/>
            <person name="Shapiro H."/>
            <person name="Nishiyama T."/>
            <person name="Perroud P.-F."/>
            <person name="Lindquist E."/>
            <person name="Kamisugi Y."/>
            <person name="Tanahashi T."/>
            <person name="Sakakibara K."/>
            <person name="Fujita T."/>
            <person name="Oishi K."/>
            <person name="Shin-I T."/>
            <person name="Kuroki Y."/>
            <person name="Toyoda A."/>
            <person name="Suzuki Y."/>
            <person name="Hashimoto A."/>
            <person name="Yamaguchi K."/>
            <person name="Sugano A."/>
            <person name="Kohara Y."/>
            <person name="Fujiyama A."/>
            <person name="Anterola A."/>
            <person name="Aoki S."/>
            <person name="Ashton N."/>
            <person name="Barbazuk W.B."/>
            <person name="Barker E."/>
            <person name="Bennetzen J."/>
            <person name="Bezanilla M."/>
            <person name="Blankenship R."/>
            <person name="Cho S.H."/>
            <person name="Dutcher S."/>
            <person name="Estelle M."/>
            <person name="Fawcett J.A."/>
            <person name="Gundlach H."/>
            <person name="Hanada K."/>
            <person name="Heyl A."/>
            <person name="Hicks K.A."/>
            <person name="Hugh J."/>
            <person name="Lohr M."/>
            <person name="Mayer K."/>
            <person name="Melkozernov A."/>
            <person name="Murata T."/>
            <person name="Nelson D."/>
            <person name="Pils B."/>
            <person name="Prigge M."/>
            <person name="Reiss B."/>
            <person name="Renner T."/>
            <person name="Rombauts S."/>
            <person name="Rushton P."/>
            <person name="Sanderfoot A."/>
            <person name="Schween G."/>
            <person name="Shiu S.-H."/>
            <person name="Stueber K."/>
            <person name="Theodoulou F.L."/>
            <person name="Tu H."/>
            <person name="Van de Peer Y."/>
            <person name="Verrier P.J."/>
            <person name="Waters E."/>
            <person name="Wood A."/>
            <person name="Yang L."/>
            <person name="Cove D."/>
            <person name="Cuming A."/>
            <person name="Hasebe M."/>
            <person name="Lucas S."/>
            <person name="Mishler D.B."/>
            <person name="Reski R."/>
            <person name="Grigoriev I."/>
            <person name="Quatrano R.S."/>
            <person name="Boore J.L."/>
        </authorList>
    </citation>
    <scope>NUCLEOTIDE SEQUENCE [LARGE SCALE GENOMIC DNA]</scope>
    <source>
        <strain evidence="3 4">cv. Gransden 2004</strain>
    </source>
</reference>
<dbReference type="PaxDb" id="3218-PP1S22_15V6.1"/>
<dbReference type="InParanoid" id="A9RQU4"/>
<evidence type="ECO:0000256" key="1">
    <source>
        <dbReference type="SAM" id="MobiDB-lite"/>
    </source>
</evidence>
<gene>
    <name evidence="2" type="ORF">PHYPA_003439</name>
</gene>
<dbReference type="Proteomes" id="UP000006727">
    <property type="component" value="Chromosome 2"/>
</dbReference>
<keyword evidence="4" id="KW-1185">Reference proteome</keyword>
<organism evidence="2">
    <name type="scientific">Physcomitrium patens</name>
    <name type="common">Spreading-leaved earth moss</name>
    <name type="synonym">Physcomitrella patens</name>
    <dbReference type="NCBI Taxonomy" id="3218"/>
    <lineage>
        <taxon>Eukaryota</taxon>
        <taxon>Viridiplantae</taxon>
        <taxon>Streptophyta</taxon>
        <taxon>Embryophyta</taxon>
        <taxon>Bryophyta</taxon>
        <taxon>Bryophytina</taxon>
        <taxon>Bryopsida</taxon>
        <taxon>Funariidae</taxon>
        <taxon>Funariales</taxon>
        <taxon>Funariaceae</taxon>
        <taxon>Physcomitrium</taxon>
    </lineage>
</organism>
<dbReference type="PANTHER" id="PTHR35317:SF23">
    <property type="entry name" value="OS04G0629600 PROTEIN"/>
    <property type="match status" value="1"/>
</dbReference>
<feature type="region of interest" description="Disordered" evidence="1">
    <location>
        <begin position="42"/>
        <end position="97"/>
    </location>
</feature>
<dbReference type="EMBL" id="ABEU02000002">
    <property type="protein sequence ID" value="PNR60646.1"/>
    <property type="molecule type" value="Genomic_DNA"/>
</dbReference>
<dbReference type="HOGENOM" id="CLU_1211515_0_0_1"/>
<proteinExistence type="predicted"/>
<evidence type="ECO:0008006" key="5">
    <source>
        <dbReference type="Google" id="ProtNLM"/>
    </source>
</evidence>
<feature type="compositionally biased region" description="Low complexity" evidence="1">
    <location>
        <begin position="78"/>
        <end position="93"/>
    </location>
</feature>
<accession>A9RQU4</accession>
<dbReference type="PANTHER" id="PTHR35317">
    <property type="entry name" value="OS04G0629600 PROTEIN"/>
    <property type="match status" value="1"/>
</dbReference>
<sequence length="252" mass="28286">MGTIYTVVSKAVMLAGPSNFQLWMSTSRSIFLREDLWDVVGEAPPATAPSNQDDTVSRTTSSPTQGLDSANTVDSGDPSTLSSITPTSSSKPSQDAERLRLKCQQASSILELSLQPELRVFVEEVVDPSRAWSKLESMYLTNTIVDTMVVLNKWESLQQPDTMDVMTFMTRVYDIQCELVHIGHPQTSAVIVRKILSRLPPRFHLLARQIRNERNIPSLKELSARLQMEEHHLSILRSDSEALVMQLRNAIY</sequence>
<name>A9RQU4_PHYPA</name>
<evidence type="ECO:0000313" key="2">
    <source>
        <dbReference type="EMBL" id="PNR60646.1"/>
    </source>
</evidence>